<accession>A0A0A2MI59</accession>
<gene>
    <name evidence="2" type="ORF">Q765_02805</name>
</gene>
<evidence type="ECO:0008006" key="4">
    <source>
        <dbReference type="Google" id="ProtNLM"/>
    </source>
</evidence>
<evidence type="ECO:0000256" key="1">
    <source>
        <dbReference type="SAM" id="SignalP"/>
    </source>
</evidence>
<dbReference type="EMBL" id="JRLX01000002">
    <property type="protein sequence ID" value="KGO88010.1"/>
    <property type="molecule type" value="Genomic_DNA"/>
</dbReference>
<keyword evidence="3" id="KW-1185">Reference proteome</keyword>
<sequence>MKPLKRKMMKIKFLAFFLLITFAVSAQNTAHVKSVKKAHKLNLSDFKNSKKVRWENYTQLIKNDTVFRFSKEDGKIRKEFFKRNENAKKIEMYDDQTFSPLSESSMFFNFPTGSYRKYDSKGNIIQEINYDKDYRVSLMDIISLAKAKFNIDITQKISGVGVTRGFDEHFKKNVYTLSLPVNEQSYRFVIIDATSKKILSDQRGNYIE</sequence>
<evidence type="ECO:0000313" key="2">
    <source>
        <dbReference type="EMBL" id="KGO88010.1"/>
    </source>
</evidence>
<protein>
    <recommendedName>
        <fullName evidence="4">PepSY domain-containing protein</fullName>
    </recommendedName>
</protein>
<evidence type="ECO:0000313" key="3">
    <source>
        <dbReference type="Proteomes" id="UP000030152"/>
    </source>
</evidence>
<reference evidence="2 3" key="1">
    <citation type="submission" date="2013-09" db="EMBL/GenBank/DDBJ databases">
        <authorList>
            <person name="Zeng Z."/>
            <person name="Chen C."/>
        </authorList>
    </citation>
    <scope>NUCLEOTIDE SEQUENCE [LARGE SCALE GENOMIC DNA]</scope>
    <source>
        <strain evidence="2 3">WB 3.3-2</strain>
    </source>
</reference>
<feature type="signal peptide" evidence="1">
    <location>
        <begin position="1"/>
        <end position="26"/>
    </location>
</feature>
<organism evidence="2 3">
    <name type="scientific">Flavobacterium rivuli WB 3.3-2 = DSM 21788</name>
    <dbReference type="NCBI Taxonomy" id="1121895"/>
    <lineage>
        <taxon>Bacteria</taxon>
        <taxon>Pseudomonadati</taxon>
        <taxon>Bacteroidota</taxon>
        <taxon>Flavobacteriia</taxon>
        <taxon>Flavobacteriales</taxon>
        <taxon>Flavobacteriaceae</taxon>
        <taxon>Flavobacterium</taxon>
    </lineage>
</organism>
<dbReference type="STRING" id="1121895.GCA_000378485_01210"/>
<feature type="chain" id="PRO_5002003382" description="PepSY domain-containing protein" evidence="1">
    <location>
        <begin position="27"/>
        <end position="208"/>
    </location>
</feature>
<name>A0A0A2MI59_9FLAO</name>
<comment type="caution">
    <text evidence="2">The sequence shown here is derived from an EMBL/GenBank/DDBJ whole genome shotgun (WGS) entry which is preliminary data.</text>
</comment>
<proteinExistence type="predicted"/>
<dbReference type="AlphaFoldDB" id="A0A0A2MI59"/>
<keyword evidence="1" id="KW-0732">Signal</keyword>
<dbReference type="Proteomes" id="UP000030152">
    <property type="component" value="Unassembled WGS sequence"/>
</dbReference>